<accession>A0AA38Q5Z4</accession>
<dbReference type="AlphaFoldDB" id="A0AA38Q5Z4"/>
<evidence type="ECO:0000313" key="1">
    <source>
        <dbReference type="EMBL" id="KAJ3988129.1"/>
    </source>
</evidence>
<protein>
    <recommendedName>
        <fullName evidence="3">Transcription factor domain-containing protein</fullName>
    </recommendedName>
</protein>
<dbReference type="CDD" id="cd12148">
    <property type="entry name" value="fungal_TF_MHR"/>
    <property type="match status" value="1"/>
</dbReference>
<sequence length="576" mass="64960">MNSSEVQLDSYRKKRTYRSRACGNCRKSVYLIKDSKNFHKCSAAIRFDASMKKCDGQGDHMLLAATIPTLSLLNHKTSKLTFGARRLFCKSLKNRYWMIPPSSLASPTRKHMMSNNCINFRNAMQDYSFTQISSNPLKEPLIDHFLNSATEFGFFLHIHRFRQAASLPEGHSDKPHIGLLHVVKLWGHHLRQAQDKKAHYAGDDQAQNYLSLAMIHQPGIISSSHPKKVIHAVQAEVLLAKYHLNAALNMALAAGIHKIRNLDASSLFQYPTATDTHEEGRRITEGEKINGFWVTLSLNICLEIALQSPLDELLMIQGQTLSAGVDMPWPMDIQSYATRILIPVAIDCPTVDRLSIHYPGGTFTGEHDALAMYIRSSLLLGRAYILFESMSCDREAGPEKSVKSDNDWQASISSIDKLIDSFRSNLVPFDQSESSTNPVTIFATHIMTNSATIFLCNCPFASSSPYTNQKRLWAAESCAQLVGQYNRKCKDRYLNPTLIPLLILICQAIIDEIVTRDRMGTELWEELPSQRRKELKREIHTIFDLLKANGKKLPSALAVQQLKSIQSMYQQFVSPS</sequence>
<reference evidence="1" key="1">
    <citation type="submission" date="2022-08" db="EMBL/GenBank/DDBJ databases">
        <authorList>
            <consortium name="DOE Joint Genome Institute"/>
            <person name="Min B."/>
            <person name="Riley R."/>
            <person name="Sierra-Patev S."/>
            <person name="Naranjo-Ortiz M."/>
            <person name="Looney B."/>
            <person name="Konkel Z."/>
            <person name="Slot J.C."/>
            <person name="Sakamoto Y."/>
            <person name="Steenwyk J.L."/>
            <person name="Rokas A."/>
            <person name="Carro J."/>
            <person name="Camarero S."/>
            <person name="Ferreira P."/>
            <person name="Molpeceres G."/>
            <person name="Ruiz-Duenas F.J."/>
            <person name="Serrano A."/>
            <person name="Henrissat B."/>
            <person name="Drula E."/>
            <person name="Hughes K.W."/>
            <person name="Mata J.L."/>
            <person name="Ishikawa N.K."/>
            <person name="Vargas-Isla R."/>
            <person name="Ushijima S."/>
            <person name="Smith C.A."/>
            <person name="Ahrendt S."/>
            <person name="Andreopoulos W."/>
            <person name="He G."/>
            <person name="Labutti K."/>
            <person name="Lipzen A."/>
            <person name="Ng V."/>
            <person name="Sandor L."/>
            <person name="Barry K."/>
            <person name="Martinez A.T."/>
            <person name="Xiao Y."/>
            <person name="Gibbons J.G."/>
            <person name="Terashima K."/>
            <person name="Hibbett D.S."/>
            <person name="Grigoriev I.V."/>
        </authorList>
    </citation>
    <scope>NUCLEOTIDE SEQUENCE</scope>
    <source>
        <strain evidence="1">TFB7829</strain>
    </source>
</reference>
<evidence type="ECO:0000313" key="2">
    <source>
        <dbReference type="Proteomes" id="UP001163850"/>
    </source>
</evidence>
<name>A0AA38Q5Z4_9AGAR</name>
<proteinExistence type="predicted"/>
<gene>
    <name evidence="1" type="ORF">F5890DRAFT_1471699</name>
</gene>
<organism evidence="1 2">
    <name type="scientific">Lentinula detonsa</name>
    <dbReference type="NCBI Taxonomy" id="2804962"/>
    <lineage>
        <taxon>Eukaryota</taxon>
        <taxon>Fungi</taxon>
        <taxon>Dikarya</taxon>
        <taxon>Basidiomycota</taxon>
        <taxon>Agaricomycotina</taxon>
        <taxon>Agaricomycetes</taxon>
        <taxon>Agaricomycetidae</taxon>
        <taxon>Agaricales</taxon>
        <taxon>Marasmiineae</taxon>
        <taxon>Omphalotaceae</taxon>
        <taxon>Lentinula</taxon>
    </lineage>
</organism>
<dbReference type="EMBL" id="MU801913">
    <property type="protein sequence ID" value="KAJ3988129.1"/>
    <property type="molecule type" value="Genomic_DNA"/>
</dbReference>
<evidence type="ECO:0008006" key="3">
    <source>
        <dbReference type="Google" id="ProtNLM"/>
    </source>
</evidence>
<dbReference type="Proteomes" id="UP001163850">
    <property type="component" value="Unassembled WGS sequence"/>
</dbReference>
<comment type="caution">
    <text evidence="1">The sequence shown here is derived from an EMBL/GenBank/DDBJ whole genome shotgun (WGS) entry which is preliminary data.</text>
</comment>